<dbReference type="AlphaFoldDB" id="A0A010SMC1"/>
<keyword evidence="2" id="KW-0813">Transport</keyword>
<evidence type="ECO:0000256" key="1">
    <source>
        <dbReference type="ARBA" id="ARBA00004651"/>
    </source>
</evidence>
<keyword evidence="5 7" id="KW-1133">Transmembrane helix</keyword>
<dbReference type="Proteomes" id="UP000022611">
    <property type="component" value="Unassembled WGS sequence"/>
</dbReference>
<keyword evidence="4 7" id="KW-0812">Transmembrane</keyword>
<evidence type="ECO:0000256" key="5">
    <source>
        <dbReference type="ARBA" id="ARBA00022989"/>
    </source>
</evidence>
<dbReference type="InterPro" id="IPR010290">
    <property type="entry name" value="TM_effector"/>
</dbReference>
<dbReference type="GO" id="GO:0005886">
    <property type="term" value="C:plasma membrane"/>
    <property type="evidence" value="ECO:0007669"/>
    <property type="project" value="UniProtKB-SubCell"/>
</dbReference>
<evidence type="ECO:0000313" key="9">
    <source>
        <dbReference type="EMBL" id="EXF94105.1"/>
    </source>
</evidence>
<keyword evidence="6 7" id="KW-0472">Membrane</keyword>
<evidence type="ECO:0000256" key="2">
    <source>
        <dbReference type="ARBA" id="ARBA00022448"/>
    </source>
</evidence>
<protein>
    <recommendedName>
        <fullName evidence="8">Major facilitator superfamily (MFS) profile domain-containing protein</fullName>
    </recommendedName>
</protein>
<feature type="transmembrane region" description="Helical" evidence="7">
    <location>
        <begin position="195"/>
        <end position="217"/>
    </location>
</feature>
<evidence type="ECO:0000256" key="6">
    <source>
        <dbReference type="ARBA" id="ARBA00023136"/>
    </source>
</evidence>
<dbReference type="PANTHER" id="PTHR23513:SF11">
    <property type="entry name" value="STAPHYLOFERRIN A TRANSPORTER"/>
    <property type="match status" value="1"/>
</dbReference>
<dbReference type="EMBL" id="AFOY02000015">
    <property type="protein sequence ID" value="EXF94105.1"/>
    <property type="molecule type" value="Genomic_DNA"/>
</dbReference>
<dbReference type="PANTHER" id="PTHR23513">
    <property type="entry name" value="INTEGRAL MEMBRANE EFFLUX PROTEIN-RELATED"/>
    <property type="match status" value="1"/>
</dbReference>
<dbReference type="PROSITE" id="PS50850">
    <property type="entry name" value="MFS"/>
    <property type="match status" value="1"/>
</dbReference>
<dbReference type="SUPFAM" id="SSF103473">
    <property type="entry name" value="MFS general substrate transporter"/>
    <property type="match status" value="1"/>
</dbReference>
<gene>
    <name evidence="9" type="ORF">HK44_006755</name>
</gene>
<dbReference type="eggNOG" id="COG2814">
    <property type="taxonomic scope" value="Bacteria"/>
</dbReference>
<evidence type="ECO:0000256" key="3">
    <source>
        <dbReference type="ARBA" id="ARBA00022475"/>
    </source>
</evidence>
<dbReference type="InterPro" id="IPR036259">
    <property type="entry name" value="MFS_trans_sf"/>
</dbReference>
<dbReference type="InterPro" id="IPR020846">
    <property type="entry name" value="MFS_dom"/>
</dbReference>
<dbReference type="Pfam" id="PF05977">
    <property type="entry name" value="MFS_3"/>
    <property type="match status" value="1"/>
</dbReference>
<sequence length="227" mass="24745">MQQVALAWLAYHLSGSAVLLGTITFLALLPQLILGPVAGAWMDRHDKRKLLMLVQILLSVQSASMAALTWLHWMSSEIIVLMALLLGLLNAVETPLRQALIGNFVDDRSDLPNALVLNSTLINASRFVGPPLAGWLIHWSGEFSCFLLNSLAFAALLLGLLRVKSPSSRRALGSTQEIFREGLGYLWNTHSVRQVLLSVVTVNLLASCYSVLLPILAKLGFPAPRGN</sequence>
<dbReference type="CDD" id="cd06173">
    <property type="entry name" value="MFS_MefA_like"/>
    <property type="match status" value="1"/>
</dbReference>
<reference evidence="9 10" key="1">
    <citation type="journal article" date="2011" name="J. Bacteriol.">
        <title>Draft genome sequence of the polycyclic aromatic hydrocarbon-degrading, genetically engineered bioluminescent bioreporter Pseudomonas fluorescens HK44.</title>
        <authorList>
            <person name="Chauhan A."/>
            <person name="Layton A.C."/>
            <person name="Williams D.E."/>
            <person name="Smartt A.E."/>
            <person name="Ripp S."/>
            <person name="Karpinets T.V."/>
            <person name="Brown S.D."/>
            <person name="Sayler G.S."/>
        </authorList>
    </citation>
    <scope>NUCLEOTIDE SEQUENCE [LARGE SCALE GENOMIC DNA]</scope>
    <source>
        <strain evidence="9 10">HK44</strain>
    </source>
</reference>
<evidence type="ECO:0000256" key="4">
    <source>
        <dbReference type="ARBA" id="ARBA00022692"/>
    </source>
</evidence>
<evidence type="ECO:0000259" key="8">
    <source>
        <dbReference type="PROSITE" id="PS50850"/>
    </source>
</evidence>
<feature type="transmembrane region" description="Helical" evidence="7">
    <location>
        <begin position="6"/>
        <end position="29"/>
    </location>
</feature>
<proteinExistence type="predicted"/>
<feature type="transmembrane region" description="Helical" evidence="7">
    <location>
        <begin position="143"/>
        <end position="161"/>
    </location>
</feature>
<evidence type="ECO:0000256" key="7">
    <source>
        <dbReference type="SAM" id="Phobius"/>
    </source>
</evidence>
<comment type="subcellular location">
    <subcellularLocation>
        <location evidence="1">Cell membrane</location>
        <topology evidence="1">Multi-pass membrane protein</topology>
    </subcellularLocation>
</comment>
<feature type="domain" description="Major facilitator superfamily (MFS) profile" evidence="8">
    <location>
        <begin position="1"/>
        <end position="227"/>
    </location>
</feature>
<dbReference type="Gene3D" id="1.20.1250.20">
    <property type="entry name" value="MFS general substrate transporter like domains"/>
    <property type="match status" value="1"/>
</dbReference>
<keyword evidence="3" id="KW-1003">Cell membrane</keyword>
<feature type="transmembrane region" description="Helical" evidence="7">
    <location>
        <begin position="78"/>
        <end position="96"/>
    </location>
</feature>
<evidence type="ECO:0000313" key="10">
    <source>
        <dbReference type="Proteomes" id="UP000022611"/>
    </source>
</evidence>
<dbReference type="HOGENOM" id="CLU_034180_11_2_6"/>
<comment type="caution">
    <text evidence="9">The sequence shown here is derived from an EMBL/GenBank/DDBJ whole genome shotgun (WGS) entry which is preliminary data.</text>
</comment>
<organism evidence="9 10">
    <name type="scientific">Pseudomonas fluorescens HK44</name>
    <dbReference type="NCBI Taxonomy" id="1042209"/>
    <lineage>
        <taxon>Bacteria</taxon>
        <taxon>Pseudomonadati</taxon>
        <taxon>Pseudomonadota</taxon>
        <taxon>Gammaproteobacteria</taxon>
        <taxon>Pseudomonadales</taxon>
        <taxon>Pseudomonadaceae</taxon>
        <taxon>Pseudomonas</taxon>
    </lineage>
</organism>
<feature type="transmembrane region" description="Helical" evidence="7">
    <location>
        <begin position="50"/>
        <end position="72"/>
    </location>
</feature>
<accession>A0A010SMC1</accession>
<name>A0A010SMC1_PSEFL</name>
<dbReference type="GO" id="GO:0022857">
    <property type="term" value="F:transmembrane transporter activity"/>
    <property type="evidence" value="ECO:0007669"/>
    <property type="project" value="InterPro"/>
</dbReference>